<name>A0ABS7NB98_9RHOB</name>
<sequence>MTDQTPDQDGAAVLQRQVHLTADLLRSLQESMHRLRNAAEELREQLETTGGGEATGAKAQIGRLEGLIRDCQKVEKVIAEQSTEFARMLKSGHELDLHAARAAVERGLSRLRAALAPELLLG</sequence>
<keyword evidence="2" id="KW-1185">Reference proteome</keyword>
<protein>
    <recommendedName>
        <fullName evidence="3">Chemotaxis protein</fullName>
    </recommendedName>
</protein>
<proteinExistence type="predicted"/>
<accession>A0ABS7NB98</accession>
<comment type="caution">
    <text evidence="1">The sequence shown here is derived from an EMBL/GenBank/DDBJ whole genome shotgun (WGS) entry which is preliminary data.</text>
</comment>
<reference evidence="1 2" key="1">
    <citation type="submission" date="2021-06" db="EMBL/GenBank/DDBJ databases">
        <title>50 bacteria genomes isolated from Dapeng, Shenzhen, China.</title>
        <authorList>
            <person name="Zheng W."/>
            <person name="Yu S."/>
            <person name="Huang Y."/>
        </authorList>
    </citation>
    <scope>NUCLEOTIDE SEQUENCE [LARGE SCALE GENOMIC DNA]</scope>
    <source>
        <strain evidence="1 2">DP1N14-2</strain>
    </source>
</reference>
<organism evidence="1 2">
    <name type="scientific">Leisingera daeponensis</name>
    <dbReference type="NCBI Taxonomy" id="405746"/>
    <lineage>
        <taxon>Bacteria</taxon>
        <taxon>Pseudomonadati</taxon>
        <taxon>Pseudomonadota</taxon>
        <taxon>Alphaproteobacteria</taxon>
        <taxon>Rhodobacterales</taxon>
        <taxon>Roseobacteraceae</taxon>
        <taxon>Leisingera</taxon>
    </lineage>
</organism>
<dbReference type="RefSeq" id="WP_222507309.1">
    <property type="nucleotide sequence ID" value="NZ_JAHVJA010000001.1"/>
</dbReference>
<evidence type="ECO:0000313" key="2">
    <source>
        <dbReference type="Proteomes" id="UP000766629"/>
    </source>
</evidence>
<evidence type="ECO:0000313" key="1">
    <source>
        <dbReference type="EMBL" id="MBY6138480.1"/>
    </source>
</evidence>
<dbReference type="EMBL" id="JAHVJA010000001">
    <property type="protein sequence ID" value="MBY6138480.1"/>
    <property type="molecule type" value="Genomic_DNA"/>
</dbReference>
<gene>
    <name evidence="1" type="ORF">KUV26_03440</name>
</gene>
<dbReference type="Proteomes" id="UP000766629">
    <property type="component" value="Unassembled WGS sequence"/>
</dbReference>
<evidence type="ECO:0008006" key="3">
    <source>
        <dbReference type="Google" id="ProtNLM"/>
    </source>
</evidence>